<evidence type="ECO:0000313" key="3">
    <source>
        <dbReference type="Proteomes" id="UP001151529"/>
    </source>
</evidence>
<reference evidence="2" key="2">
    <citation type="journal article" date="2023" name="Int. J. Mol. Sci.">
        <title>De Novo Assembly and Annotation of 11 Diverse Shrub Willow (Salix) Genomes Reveals Novel Gene Organization in Sex-Linked Regions.</title>
        <authorList>
            <person name="Hyden B."/>
            <person name="Feng K."/>
            <person name="Yates T.B."/>
            <person name="Jawdy S."/>
            <person name="Cereghino C."/>
            <person name="Smart L.B."/>
            <person name="Muchero W."/>
        </authorList>
    </citation>
    <scope>NUCLEOTIDE SEQUENCE [LARGE SCALE GENOMIC DNA]</scope>
    <source>
        <tissue evidence="2">Shoot tip</tissue>
    </source>
</reference>
<proteinExistence type="predicted"/>
<feature type="compositionally biased region" description="Basic and acidic residues" evidence="1">
    <location>
        <begin position="80"/>
        <end position="98"/>
    </location>
</feature>
<feature type="region of interest" description="Disordered" evidence="1">
    <location>
        <begin position="17"/>
        <end position="98"/>
    </location>
</feature>
<dbReference type="Proteomes" id="UP001151529">
    <property type="component" value="Chromosome 3"/>
</dbReference>
<keyword evidence="3" id="KW-1185">Reference proteome</keyword>
<protein>
    <submittedName>
        <fullName evidence="2">Uncharacterized protein</fullName>
    </submittedName>
</protein>
<feature type="compositionally biased region" description="Basic and acidic residues" evidence="1">
    <location>
        <begin position="33"/>
        <end position="50"/>
    </location>
</feature>
<comment type="caution">
    <text evidence="2">The sequence shown here is derived from an EMBL/GenBank/DDBJ whole genome shotgun (WGS) entry which is preliminary data.</text>
</comment>
<dbReference type="EMBL" id="JAPFFL010000009">
    <property type="protein sequence ID" value="KAJ6702907.1"/>
    <property type="molecule type" value="Genomic_DNA"/>
</dbReference>
<evidence type="ECO:0000256" key="1">
    <source>
        <dbReference type="SAM" id="MobiDB-lite"/>
    </source>
</evidence>
<name>A0A9Q0QAP0_SALVM</name>
<organism evidence="2 3">
    <name type="scientific">Salix viminalis</name>
    <name type="common">Common osier</name>
    <name type="synonym">Basket willow</name>
    <dbReference type="NCBI Taxonomy" id="40686"/>
    <lineage>
        <taxon>Eukaryota</taxon>
        <taxon>Viridiplantae</taxon>
        <taxon>Streptophyta</taxon>
        <taxon>Embryophyta</taxon>
        <taxon>Tracheophyta</taxon>
        <taxon>Spermatophyta</taxon>
        <taxon>Magnoliopsida</taxon>
        <taxon>eudicotyledons</taxon>
        <taxon>Gunneridae</taxon>
        <taxon>Pentapetalae</taxon>
        <taxon>rosids</taxon>
        <taxon>fabids</taxon>
        <taxon>Malpighiales</taxon>
        <taxon>Salicaceae</taxon>
        <taxon>Saliceae</taxon>
        <taxon>Salix</taxon>
    </lineage>
</organism>
<accession>A0A9Q0QAP0</accession>
<reference evidence="2" key="1">
    <citation type="submission" date="2022-11" db="EMBL/GenBank/DDBJ databases">
        <authorList>
            <person name="Hyden B.L."/>
            <person name="Feng K."/>
            <person name="Yates T."/>
            <person name="Jawdy S."/>
            <person name="Smart L.B."/>
            <person name="Muchero W."/>
        </authorList>
    </citation>
    <scope>NUCLEOTIDE SEQUENCE</scope>
    <source>
        <tissue evidence="2">Shoot tip</tissue>
    </source>
</reference>
<sequence length="98" mass="11376">MLAIATQQRWMLQWVSSQKMKRMGDTDCSSSFSEKESNRSDIERESHSSMEEDDNISEATNMDWEEGQPLTSDIDAEADDLNKQEDKFLDQSRVHSRN</sequence>
<dbReference type="AlphaFoldDB" id="A0A9Q0QAP0"/>
<gene>
    <name evidence="2" type="ORF">OIU85_028927</name>
</gene>
<evidence type="ECO:0000313" key="2">
    <source>
        <dbReference type="EMBL" id="KAJ6702907.1"/>
    </source>
</evidence>